<evidence type="ECO:0000313" key="3">
    <source>
        <dbReference type="Proteomes" id="UP001376459"/>
    </source>
</evidence>
<dbReference type="Proteomes" id="UP001376459">
    <property type="component" value="Unassembled WGS sequence"/>
</dbReference>
<feature type="region of interest" description="Disordered" evidence="1">
    <location>
        <begin position="1"/>
        <end position="23"/>
    </location>
</feature>
<proteinExistence type="predicted"/>
<protein>
    <submittedName>
        <fullName evidence="2">Uncharacterized protein</fullName>
    </submittedName>
</protein>
<reference evidence="2 3" key="1">
    <citation type="submission" date="2024-03" db="EMBL/GenBank/DDBJ databases">
        <title>Novel Streptomyces species of biotechnological and ecological value are a feature of Machair soil.</title>
        <authorList>
            <person name="Prole J.R."/>
            <person name="Goodfellow M."/>
            <person name="Allenby N."/>
            <person name="Ward A.C."/>
        </authorList>
    </citation>
    <scope>NUCLEOTIDE SEQUENCE [LARGE SCALE GENOMIC DNA]</scope>
    <source>
        <strain evidence="2 3">MS1.AVA.1</strain>
    </source>
</reference>
<dbReference type="EMBL" id="JBBKAK010000001">
    <property type="protein sequence ID" value="MEJ8671861.1"/>
    <property type="molecule type" value="Genomic_DNA"/>
</dbReference>
<name>A0ABU8UU14_9ACTN</name>
<evidence type="ECO:0000256" key="1">
    <source>
        <dbReference type="SAM" id="MobiDB-lite"/>
    </source>
</evidence>
<gene>
    <name evidence="2" type="ORF">WKI71_36510</name>
</gene>
<accession>A0ABU8UU14</accession>
<sequence>MRPLNRIKPVGEPSDYQTFSITSPPDRRVKAACEQANCTAWRYGWQSVIDESTTLGQTQAAYIRQRSGRTFREQKTGEGLTVFSFDSGQRCFAEHRTRPEIYAVQGGDWRQLSGPVQRHTRAADWQEHFGEHQLRLVDLRQRG</sequence>
<evidence type="ECO:0000313" key="2">
    <source>
        <dbReference type="EMBL" id="MEJ8671861.1"/>
    </source>
</evidence>
<organism evidence="2 3">
    <name type="scientific">Streptomyces machairae</name>
    <dbReference type="NCBI Taxonomy" id="3134109"/>
    <lineage>
        <taxon>Bacteria</taxon>
        <taxon>Bacillati</taxon>
        <taxon>Actinomycetota</taxon>
        <taxon>Actinomycetes</taxon>
        <taxon>Kitasatosporales</taxon>
        <taxon>Streptomycetaceae</taxon>
        <taxon>Streptomyces</taxon>
    </lineage>
</organism>
<keyword evidence="3" id="KW-1185">Reference proteome</keyword>
<comment type="caution">
    <text evidence="2">The sequence shown here is derived from an EMBL/GenBank/DDBJ whole genome shotgun (WGS) entry which is preliminary data.</text>
</comment>